<evidence type="ECO:0000313" key="3">
    <source>
        <dbReference type="EMBL" id="KKB34575.1"/>
    </source>
</evidence>
<proteinExistence type="predicted"/>
<evidence type="ECO:0000313" key="5">
    <source>
        <dbReference type="EMBL" id="KKB42531.1"/>
    </source>
</evidence>
<feature type="domain" description="Integrase catalytic" evidence="2">
    <location>
        <begin position="103"/>
        <end position="268"/>
    </location>
</feature>
<dbReference type="InterPro" id="IPR012337">
    <property type="entry name" value="RNaseH-like_sf"/>
</dbReference>
<sequence>MCEVLAVPRSSYYDSLEKTTSKREIENLELTKEIQRIHLESKARYGAPKIHKTLLNRGFFLSLKRVQRLMKKADIRSITKKKYRPYPSKEKVVQLDNLLKRDFSTCTINEKWVADITYIPTVRDGWCYLASVLDLHSKKIVGYSFSRSMTSELVIEALQNACFSQKPRKGLILHTDLGSQYTSSEFTQHVQKQGIKQSFSQKGCPYDNACIESFHAILKKEEVYHTQYTDYLAAKLAIFQFIEGWYNRKRIHSSIGYQTPQAIEDQIRRTA</sequence>
<name>A0A0F5HNI0_BACTR</name>
<dbReference type="PROSITE" id="PS50994">
    <property type="entry name" value="INTEGRASE"/>
    <property type="match status" value="1"/>
</dbReference>
<dbReference type="EMBL" id="JWIR02000076">
    <property type="protein sequence ID" value="KKB35075.1"/>
    <property type="molecule type" value="Genomic_DNA"/>
</dbReference>
<dbReference type="Pfam" id="PF13333">
    <property type="entry name" value="rve_2"/>
    <property type="match status" value="1"/>
</dbReference>
<dbReference type="Pfam" id="PF00665">
    <property type="entry name" value="rve"/>
    <property type="match status" value="1"/>
</dbReference>
<dbReference type="EMBL" id="JWIR02000082">
    <property type="protein sequence ID" value="KKB34575.1"/>
    <property type="molecule type" value="Genomic_DNA"/>
</dbReference>
<evidence type="ECO:0000313" key="6">
    <source>
        <dbReference type="Proteomes" id="UP000031563"/>
    </source>
</evidence>
<keyword evidence="6" id="KW-1185">Reference proteome</keyword>
<dbReference type="PANTHER" id="PTHR46889:SF7">
    <property type="entry name" value="TRANSPOSASE FOR INSERTION SEQUENCE ELEMENT IS904"/>
    <property type="match status" value="1"/>
</dbReference>
<dbReference type="AlphaFoldDB" id="A0A0F5HNI0"/>
<gene>
    <name evidence="5" type="ORF">QY95_00380</name>
    <name evidence="4" type="ORF">QY95_03646</name>
    <name evidence="3" type="ORF">QY95_03843</name>
</gene>
<organism evidence="3 6">
    <name type="scientific">Bacillus thermotolerans</name>
    <name type="common">Quasibacillus thermotolerans</name>
    <dbReference type="NCBI Taxonomy" id="1221996"/>
    <lineage>
        <taxon>Bacteria</taxon>
        <taxon>Bacillati</taxon>
        <taxon>Bacillota</taxon>
        <taxon>Bacilli</taxon>
        <taxon>Bacillales</taxon>
        <taxon>Bacillaceae</taxon>
        <taxon>Bacillus</taxon>
    </lineage>
</organism>
<comment type="caution">
    <text evidence="3">The sequence shown here is derived from an EMBL/GenBank/DDBJ whole genome shotgun (WGS) entry which is preliminary data.</text>
</comment>
<dbReference type="InterPro" id="IPR036397">
    <property type="entry name" value="RNaseH_sf"/>
</dbReference>
<dbReference type="EMBL" id="JWIR02000012">
    <property type="protein sequence ID" value="KKB42531.1"/>
    <property type="molecule type" value="Genomic_DNA"/>
</dbReference>
<comment type="function">
    <text evidence="1">Involved in the transposition of the insertion sequence.</text>
</comment>
<dbReference type="NCBIfam" id="NF033516">
    <property type="entry name" value="transpos_IS3"/>
    <property type="match status" value="1"/>
</dbReference>
<dbReference type="SUPFAM" id="SSF53098">
    <property type="entry name" value="Ribonuclease H-like"/>
    <property type="match status" value="1"/>
</dbReference>
<dbReference type="InterPro" id="IPR050900">
    <property type="entry name" value="Transposase_IS3/IS150/IS904"/>
</dbReference>
<accession>A0A0F5HNI0</accession>
<dbReference type="InterPro" id="IPR025948">
    <property type="entry name" value="HTH-like_dom"/>
</dbReference>
<dbReference type="GO" id="GO:0003676">
    <property type="term" value="F:nucleic acid binding"/>
    <property type="evidence" value="ECO:0007669"/>
    <property type="project" value="InterPro"/>
</dbReference>
<dbReference type="Proteomes" id="UP000031563">
    <property type="component" value="Unassembled WGS sequence"/>
</dbReference>
<dbReference type="InterPro" id="IPR048020">
    <property type="entry name" value="Transpos_IS3"/>
</dbReference>
<evidence type="ECO:0000256" key="1">
    <source>
        <dbReference type="ARBA" id="ARBA00002286"/>
    </source>
</evidence>
<evidence type="ECO:0000259" key="2">
    <source>
        <dbReference type="PROSITE" id="PS50994"/>
    </source>
</evidence>
<dbReference type="Pfam" id="PF13276">
    <property type="entry name" value="HTH_21"/>
    <property type="match status" value="1"/>
</dbReference>
<dbReference type="PANTHER" id="PTHR46889">
    <property type="entry name" value="TRANSPOSASE INSF FOR INSERTION SEQUENCE IS3B-RELATED"/>
    <property type="match status" value="1"/>
</dbReference>
<protein>
    <submittedName>
        <fullName evidence="3">Mobile element protein</fullName>
    </submittedName>
</protein>
<reference evidence="3 6" key="1">
    <citation type="submission" date="2015-02" db="EMBL/GenBank/DDBJ databases">
        <title>Genome Assembly of Bacillaceae bacterium MTCC 8252.</title>
        <authorList>
            <person name="Verma A."/>
            <person name="Khatri I."/>
            <person name="Mual P."/>
            <person name="Subramanian S."/>
            <person name="Krishnamurthi S."/>
        </authorList>
    </citation>
    <scope>NUCLEOTIDE SEQUENCE [LARGE SCALE GENOMIC DNA]</scope>
    <source>
        <strain evidence="3 6">MTCC 8252</strain>
    </source>
</reference>
<dbReference type="GO" id="GO:0015074">
    <property type="term" value="P:DNA integration"/>
    <property type="evidence" value="ECO:0007669"/>
    <property type="project" value="InterPro"/>
</dbReference>
<evidence type="ECO:0000313" key="4">
    <source>
        <dbReference type="EMBL" id="KKB35075.1"/>
    </source>
</evidence>
<dbReference type="InterPro" id="IPR001584">
    <property type="entry name" value="Integrase_cat-core"/>
</dbReference>
<dbReference type="Gene3D" id="3.30.420.10">
    <property type="entry name" value="Ribonuclease H-like superfamily/Ribonuclease H"/>
    <property type="match status" value="1"/>
</dbReference>